<dbReference type="EMBL" id="JACATZ010000003">
    <property type="protein sequence ID" value="NWJ48216.1"/>
    <property type="molecule type" value="Genomic_DNA"/>
</dbReference>
<dbReference type="GO" id="GO:0016491">
    <property type="term" value="F:oxidoreductase activity"/>
    <property type="evidence" value="ECO:0007669"/>
    <property type="project" value="UniProtKB-KW"/>
</dbReference>
<dbReference type="RefSeq" id="WP_341470057.1">
    <property type="nucleotide sequence ID" value="NZ_CP128400.1"/>
</dbReference>
<dbReference type="PRINTS" id="PR00080">
    <property type="entry name" value="SDRFAMILY"/>
</dbReference>
<dbReference type="Proteomes" id="UP001431572">
    <property type="component" value="Chromosome 2"/>
</dbReference>
<dbReference type="FunFam" id="3.40.50.720:FF:000084">
    <property type="entry name" value="Short-chain dehydrogenase reductase"/>
    <property type="match status" value="1"/>
</dbReference>
<evidence type="ECO:0000313" key="5">
    <source>
        <dbReference type="Proteomes" id="UP000521676"/>
    </source>
</evidence>
<gene>
    <name evidence="3" type="ORF">HXX08_20365</name>
    <name evidence="4" type="ORF">OZ401_003756</name>
</gene>
<reference evidence="3 5" key="1">
    <citation type="submission" date="2020-06" db="EMBL/GenBank/DDBJ databases">
        <title>Anoxygenic phototrophic Chloroflexota member uses a Type I reaction center.</title>
        <authorList>
            <person name="Tsuji J.M."/>
            <person name="Shaw N.A."/>
            <person name="Nagashima S."/>
            <person name="Venkiteswaran J."/>
            <person name="Schiff S.L."/>
            <person name="Hanada S."/>
            <person name="Tank M."/>
            <person name="Neufeld J.D."/>
        </authorList>
    </citation>
    <scope>NUCLEOTIDE SEQUENCE [LARGE SCALE GENOMIC DNA]</scope>
    <source>
        <strain evidence="3">L227-S17</strain>
    </source>
</reference>
<accession>A0A8T7M859</accession>
<dbReference type="PANTHER" id="PTHR24321:SF8">
    <property type="entry name" value="ESTRADIOL 17-BETA-DEHYDROGENASE 8-RELATED"/>
    <property type="match status" value="1"/>
</dbReference>
<dbReference type="PANTHER" id="PTHR24321">
    <property type="entry name" value="DEHYDROGENASES, SHORT CHAIN"/>
    <property type="match status" value="1"/>
</dbReference>
<dbReference type="InterPro" id="IPR002347">
    <property type="entry name" value="SDR_fam"/>
</dbReference>
<comment type="similarity">
    <text evidence="1">Belongs to the short-chain dehydrogenases/reductases (SDR) family.</text>
</comment>
<dbReference type="Pfam" id="PF13561">
    <property type="entry name" value="adh_short_C2"/>
    <property type="match status" value="1"/>
</dbReference>
<dbReference type="PRINTS" id="PR00081">
    <property type="entry name" value="GDHRDH"/>
</dbReference>
<dbReference type="NCBIfam" id="NF009466">
    <property type="entry name" value="PRK12826.1-2"/>
    <property type="match status" value="1"/>
</dbReference>
<evidence type="ECO:0000313" key="6">
    <source>
        <dbReference type="Proteomes" id="UP001431572"/>
    </source>
</evidence>
<proteinExistence type="inferred from homology"/>
<dbReference type="Gene3D" id="3.40.50.720">
    <property type="entry name" value="NAD(P)-binding Rossmann-like Domain"/>
    <property type="match status" value="1"/>
</dbReference>
<keyword evidence="6" id="KW-1185">Reference proteome</keyword>
<reference evidence="4" key="2">
    <citation type="journal article" date="2024" name="Nature">
        <title>Anoxygenic phototroph of the Chloroflexota uses a type I reaction centre.</title>
        <authorList>
            <person name="Tsuji J.M."/>
            <person name="Shaw N.A."/>
            <person name="Nagashima S."/>
            <person name="Venkiteswaran J.J."/>
            <person name="Schiff S.L."/>
            <person name="Watanabe T."/>
            <person name="Fukui M."/>
            <person name="Hanada S."/>
            <person name="Tank M."/>
            <person name="Neufeld J.D."/>
        </authorList>
    </citation>
    <scope>NUCLEOTIDE SEQUENCE</scope>
    <source>
        <strain evidence="4">L227-S17</strain>
    </source>
</reference>
<organism evidence="3 5">
    <name type="scientific">Candidatus Chlorohelix allophototropha</name>
    <dbReference type="NCBI Taxonomy" id="3003348"/>
    <lineage>
        <taxon>Bacteria</taxon>
        <taxon>Bacillati</taxon>
        <taxon>Chloroflexota</taxon>
        <taxon>Chloroflexia</taxon>
        <taxon>Candidatus Chloroheliales</taxon>
        <taxon>Candidatus Chloroheliaceae</taxon>
        <taxon>Candidatus Chlorohelix</taxon>
    </lineage>
</organism>
<name>A0A8T7M859_9CHLR</name>
<dbReference type="PROSITE" id="PS00061">
    <property type="entry name" value="ADH_SHORT"/>
    <property type="match status" value="1"/>
</dbReference>
<evidence type="ECO:0000313" key="4">
    <source>
        <dbReference type="EMBL" id="WJW68152.1"/>
    </source>
</evidence>
<evidence type="ECO:0000256" key="2">
    <source>
        <dbReference type="ARBA" id="ARBA00023002"/>
    </source>
</evidence>
<dbReference type="InterPro" id="IPR020904">
    <property type="entry name" value="Sc_DH/Rdtase_CS"/>
</dbReference>
<evidence type="ECO:0000313" key="3">
    <source>
        <dbReference type="EMBL" id="NWJ48216.1"/>
    </source>
</evidence>
<evidence type="ECO:0000256" key="1">
    <source>
        <dbReference type="ARBA" id="ARBA00006484"/>
    </source>
</evidence>
<dbReference type="AlphaFoldDB" id="A0A8T7M859"/>
<dbReference type="InterPro" id="IPR036291">
    <property type="entry name" value="NAD(P)-bd_dom_sf"/>
</dbReference>
<dbReference type="Proteomes" id="UP000521676">
    <property type="component" value="Unassembled WGS sequence"/>
</dbReference>
<dbReference type="EMBL" id="CP128400">
    <property type="protein sequence ID" value="WJW68152.1"/>
    <property type="molecule type" value="Genomic_DNA"/>
</dbReference>
<dbReference type="SUPFAM" id="SSF51735">
    <property type="entry name" value="NAD(P)-binding Rossmann-fold domains"/>
    <property type="match status" value="1"/>
</dbReference>
<protein>
    <submittedName>
        <fullName evidence="3">SDR family oxidoreductase</fullName>
    </submittedName>
</protein>
<sequence length="255" mass="26637">MTDRLAGKVALITGAGNGIGRITARLFASESASVVISDRLEADLKETERLITSEGGKVTTILCDVTKAAQVQASVNLSLETYGKLNILVNNAGIGRNPARITELSEEDWDITLNVNLKGVFLGMKYAIPAMKKQGGSIINLASVAGIVGTPKLSAYGASKAGVIQLSKTAALEWARYGIRVNAVCPSWTKTNMVDLFTNATPNPQATEQGMASAIPLGRLGQPEEIANAILFLASDDSSFITGATLPVDGGLAAM</sequence>
<keyword evidence="2" id="KW-0560">Oxidoreductase</keyword>
<dbReference type="NCBIfam" id="NF005559">
    <property type="entry name" value="PRK07231.1"/>
    <property type="match status" value="1"/>
</dbReference>
<dbReference type="CDD" id="cd05233">
    <property type="entry name" value="SDR_c"/>
    <property type="match status" value="1"/>
</dbReference>